<feature type="transmembrane region" description="Helical" evidence="1">
    <location>
        <begin position="47"/>
        <end position="66"/>
    </location>
</feature>
<accession>A0A172X083</accession>
<proteinExistence type="predicted"/>
<protein>
    <submittedName>
        <fullName evidence="2">Uncharacterized protein</fullName>
    </submittedName>
</protein>
<sequence length="324" mass="38351">MIHIVKNNFLLTEYVLKDLNSKDIHLHSMDEFVDLSKSNSKKLFLRIYYRLIVFFLFSVYGILFFFKKNKRGCVIYYGIDQFNLLALIFKKCLKYKKQSLWLWNPCSSIARTTIELRIIFFIMKFIGIKIWTFDKDDASKFGLFYHHQIYSQKIVDKYAINKEKSIYSGFFVGKNKGRIDKVKIISEIFINSNLKFFHHITRDHINNFSDAVVKDCMLKDEDIAYSDYLDILINSECIVEIIQKGQSGLTLRALESLFFGKKLITDNTDISCYDFYHKNNILIIEKEMITTRILTGFMRLPYVEISREIKEKYTINSLINTLAK</sequence>
<keyword evidence="1" id="KW-1133">Transmembrane helix</keyword>
<evidence type="ECO:0000256" key="1">
    <source>
        <dbReference type="SAM" id="Phobius"/>
    </source>
</evidence>
<keyword evidence="1" id="KW-0812">Transmembrane</keyword>
<reference evidence="2" key="1">
    <citation type="journal article" date="2016" name="PLoS ONE">
        <title>Genetic Diversity of O-Antigens in Hafnia alvei and the Development of a Suspension Array for Serotype Detection.</title>
        <authorList>
            <person name="Duan Z."/>
            <person name="Niedziela T."/>
            <person name="Lugowski C."/>
            <person name="Cao B."/>
            <person name="Wang T."/>
            <person name="Xu L."/>
            <person name="Yang B."/>
            <person name="Liu B."/>
            <person name="Wang L."/>
        </authorList>
    </citation>
    <scope>NUCLEOTIDE SEQUENCE</scope>
    <source>
        <strain evidence="2">PCM1209</strain>
    </source>
</reference>
<dbReference type="RefSeq" id="WP_130993461.1">
    <property type="nucleotide sequence ID" value="NZ_SITI01000127.1"/>
</dbReference>
<organism evidence="2">
    <name type="scientific">Hafnia alvei</name>
    <dbReference type="NCBI Taxonomy" id="569"/>
    <lineage>
        <taxon>Bacteria</taxon>
        <taxon>Pseudomonadati</taxon>
        <taxon>Pseudomonadota</taxon>
        <taxon>Gammaproteobacteria</taxon>
        <taxon>Enterobacterales</taxon>
        <taxon>Hafniaceae</taxon>
        <taxon>Hafnia</taxon>
    </lineage>
</organism>
<dbReference type="EMBL" id="KX117086">
    <property type="protein sequence ID" value="ANF30022.1"/>
    <property type="molecule type" value="Genomic_DNA"/>
</dbReference>
<dbReference type="AlphaFoldDB" id="A0A172X083"/>
<name>A0A172X083_HAFAL</name>
<keyword evidence="1" id="KW-0472">Membrane</keyword>
<evidence type="ECO:0000313" key="2">
    <source>
        <dbReference type="EMBL" id="ANF30022.1"/>
    </source>
</evidence>